<name>A0AAD6U4K0_9AGAR</name>
<accession>A0AAD6U4K0</accession>
<dbReference type="AlphaFoldDB" id="A0AAD6U4K0"/>
<comment type="caution">
    <text evidence="1">The sequence shown here is derived from an EMBL/GenBank/DDBJ whole genome shotgun (WGS) entry which is preliminary data.</text>
</comment>
<evidence type="ECO:0000313" key="2">
    <source>
        <dbReference type="Proteomes" id="UP001222325"/>
    </source>
</evidence>
<keyword evidence="2" id="KW-1185">Reference proteome</keyword>
<organism evidence="1 2">
    <name type="scientific">Mycena belliarum</name>
    <dbReference type="NCBI Taxonomy" id="1033014"/>
    <lineage>
        <taxon>Eukaryota</taxon>
        <taxon>Fungi</taxon>
        <taxon>Dikarya</taxon>
        <taxon>Basidiomycota</taxon>
        <taxon>Agaricomycotina</taxon>
        <taxon>Agaricomycetes</taxon>
        <taxon>Agaricomycetidae</taxon>
        <taxon>Agaricales</taxon>
        <taxon>Marasmiineae</taxon>
        <taxon>Mycenaceae</taxon>
        <taxon>Mycena</taxon>
    </lineage>
</organism>
<evidence type="ECO:0000313" key="1">
    <source>
        <dbReference type="EMBL" id="KAJ7084461.1"/>
    </source>
</evidence>
<gene>
    <name evidence="1" type="ORF">B0H15DRAFT_802523</name>
</gene>
<dbReference type="EMBL" id="JARJCN010000038">
    <property type="protein sequence ID" value="KAJ7084461.1"/>
    <property type="molecule type" value="Genomic_DNA"/>
</dbReference>
<reference evidence="1" key="1">
    <citation type="submission" date="2023-03" db="EMBL/GenBank/DDBJ databases">
        <title>Massive genome expansion in bonnet fungi (Mycena s.s.) driven by repeated elements and novel gene families across ecological guilds.</title>
        <authorList>
            <consortium name="Lawrence Berkeley National Laboratory"/>
            <person name="Harder C.B."/>
            <person name="Miyauchi S."/>
            <person name="Viragh M."/>
            <person name="Kuo A."/>
            <person name="Thoen E."/>
            <person name="Andreopoulos B."/>
            <person name="Lu D."/>
            <person name="Skrede I."/>
            <person name="Drula E."/>
            <person name="Henrissat B."/>
            <person name="Morin E."/>
            <person name="Kohler A."/>
            <person name="Barry K."/>
            <person name="LaButti K."/>
            <person name="Morin E."/>
            <person name="Salamov A."/>
            <person name="Lipzen A."/>
            <person name="Mereny Z."/>
            <person name="Hegedus B."/>
            <person name="Baldrian P."/>
            <person name="Stursova M."/>
            <person name="Weitz H."/>
            <person name="Taylor A."/>
            <person name="Grigoriev I.V."/>
            <person name="Nagy L.G."/>
            <person name="Martin F."/>
            <person name="Kauserud H."/>
        </authorList>
    </citation>
    <scope>NUCLEOTIDE SEQUENCE</scope>
    <source>
        <strain evidence="1">CBHHK173m</strain>
    </source>
</reference>
<proteinExistence type="predicted"/>
<protein>
    <submittedName>
        <fullName evidence="1">Uncharacterized protein</fullName>
    </submittedName>
</protein>
<sequence length="308" mass="34235">MPTSSIETDDHSWLASLWPEHLRFFHALDLKETVTEYERFSVVPNTTAGYREWAYVGRNPAERDATRGLLLLYKSPPSLRNAPHDALFPVGIRVQGFIERCNMKTLGTWASGRTPASALHFIVLSGGKEYADVFAQYKAAVRATVEYIFRCLDVQPSVDDEDPDTMFITRRVFTKVTGSNRMKPSALERGDDPLGVCQAVERDWRILSKPSVGMYVADDVDPSESVIAPCDGMALTAGDFVDVCVGFDIMHKRTRTGEVSVQVHLKLEHVMLLAPAEENVAQIPHTDLAPKAEGTTDVTVQNPGMTFF</sequence>
<dbReference type="Proteomes" id="UP001222325">
    <property type="component" value="Unassembled WGS sequence"/>
</dbReference>